<evidence type="ECO:0000313" key="2">
    <source>
        <dbReference type="EMBL" id="SPN73237.1"/>
    </source>
</evidence>
<name>A0A2R8FAE9_9CHLA</name>
<accession>A0A2R8FAE9</accession>
<keyword evidence="1" id="KW-0175">Coiled coil</keyword>
<evidence type="ECO:0000313" key="3">
    <source>
        <dbReference type="Proteomes" id="UP000244926"/>
    </source>
</evidence>
<proteinExistence type="predicted"/>
<gene>
    <name evidence="2" type="ORF">C10C_0046</name>
</gene>
<dbReference type="AlphaFoldDB" id="A0A2R8FAE9"/>
<feature type="coiled-coil region" evidence="1">
    <location>
        <begin position="128"/>
        <end position="155"/>
    </location>
</feature>
<organism evidence="2 3">
    <name type="scientific">Chlamydia serpentis</name>
    <dbReference type="NCBI Taxonomy" id="1967782"/>
    <lineage>
        <taxon>Bacteria</taxon>
        <taxon>Pseudomonadati</taxon>
        <taxon>Chlamydiota</taxon>
        <taxon>Chlamydiia</taxon>
        <taxon>Chlamydiales</taxon>
        <taxon>Chlamydiaceae</taxon>
        <taxon>Chlamydia/Chlamydophila group</taxon>
        <taxon>Chlamydia</taxon>
    </lineage>
</organism>
<dbReference type="KEGG" id="csee:C10C_0046"/>
<protein>
    <submittedName>
        <fullName evidence="2">Uncharacterized protein</fullName>
    </submittedName>
</protein>
<keyword evidence="3" id="KW-1185">Reference proteome</keyword>
<dbReference type="Proteomes" id="UP000244926">
    <property type="component" value="Chromosome I"/>
</dbReference>
<reference evidence="3" key="1">
    <citation type="submission" date="2017-11" db="EMBL/GenBank/DDBJ databases">
        <authorList>
            <person name="Seth-Smith MB H."/>
        </authorList>
    </citation>
    <scope>NUCLEOTIDE SEQUENCE [LARGE SCALE GENOMIC DNA]</scope>
</reference>
<dbReference type="EMBL" id="LT993738">
    <property type="protein sequence ID" value="SPN73237.1"/>
    <property type="molecule type" value="Genomic_DNA"/>
</dbReference>
<sequence>MIKKIFIYSLFSFCSFSISIQGVCNETVCSPESNEQNSEHLIAELNGLLETLIEEGKEIRKELQTVCNQEENLNQVQEKDLIFDEGMASEDNPQEYVLNFLNTMLERLNDISKMSQSSQISQIIDCFNREFEIRNRELELKNRELELRDKDLEFKKSILSWEKEKASQERAFQREQDVKQTLMLLKK</sequence>
<dbReference type="RefSeq" id="WP_108896228.1">
    <property type="nucleotide sequence ID" value="NZ_LT993738.1"/>
</dbReference>
<evidence type="ECO:0000256" key="1">
    <source>
        <dbReference type="SAM" id="Coils"/>
    </source>
</evidence>
<dbReference type="OrthoDB" id="18163at2"/>